<organism evidence="12 13">
    <name type="scientific">Starmerella bacillaris</name>
    <name type="common">Yeast</name>
    <name type="synonym">Candida zemplinina</name>
    <dbReference type="NCBI Taxonomy" id="1247836"/>
    <lineage>
        <taxon>Eukaryota</taxon>
        <taxon>Fungi</taxon>
        <taxon>Dikarya</taxon>
        <taxon>Ascomycota</taxon>
        <taxon>Saccharomycotina</taxon>
        <taxon>Dipodascomycetes</taxon>
        <taxon>Dipodascales</taxon>
        <taxon>Trichomonascaceae</taxon>
        <taxon>Starmerella</taxon>
    </lineage>
</organism>
<dbReference type="GO" id="GO:0004408">
    <property type="term" value="F:holocytochrome-c synthase activity"/>
    <property type="evidence" value="ECO:0007669"/>
    <property type="project" value="UniProtKB-EC"/>
</dbReference>
<keyword evidence="8 10" id="KW-0472">Membrane</keyword>
<dbReference type="GO" id="GO:0005743">
    <property type="term" value="C:mitochondrial inner membrane"/>
    <property type="evidence" value="ECO:0007669"/>
    <property type="project" value="UniProtKB-SubCell"/>
</dbReference>
<keyword evidence="4 10" id="KW-0479">Metal-binding</keyword>
<keyword evidence="7 10" id="KW-0496">Mitochondrion</keyword>
<reference evidence="12 13" key="1">
    <citation type="journal article" date="2023" name="Elife">
        <title>Identification of key yeast species and microbe-microbe interactions impacting larval growth of Drosophila in the wild.</title>
        <authorList>
            <person name="Mure A."/>
            <person name="Sugiura Y."/>
            <person name="Maeda R."/>
            <person name="Honda K."/>
            <person name="Sakurai N."/>
            <person name="Takahashi Y."/>
            <person name="Watada M."/>
            <person name="Katoh T."/>
            <person name="Gotoh A."/>
            <person name="Gotoh Y."/>
            <person name="Taniguchi I."/>
            <person name="Nakamura K."/>
            <person name="Hayashi T."/>
            <person name="Katayama T."/>
            <person name="Uemura T."/>
            <person name="Hattori Y."/>
        </authorList>
    </citation>
    <scope>NUCLEOTIDE SEQUENCE [LARGE SCALE GENOMIC DNA]</scope>
    <source>
        <strain evidence="12 13">SB-73</strain>
    </source>
</reference>
<name>A0AAV5RMK6_STABA</name>
<evidence type="ECO:0000256" key="10">
    <source>
        <dbReference type="RuleBase" id="RU363130"/>
    </source>
</evidence>
<keyword evidence="3 10" id="KW-0349">Heme</keyword>
<keyword evidence="5 10" id="KW-0999">Mitochondrion inner membrane</keyword>
<dbReference type="InterPro" id="IPR000511">
    <property type="entry name" value="Holocyt_c/c1_synthase"/>
</dbReference>
<feature type="region of interest" description="Disordered" evidence="11">
    <location>
        <begin position="121"/>
        <end position="146"/>
    </location>
</feature>
<comment type="similarity">
    <text evidence="2 10">Belongs to the cytochrome c-type heme lyase family.</text>
</comment>
<gene>
    <name evidence="12" type="ORF">DASB73_037280</name>
</gene>
<feature type="compositionally biased region" description="Polar residues" evidence="11">
    <location>
        <begin position="86"/>
        <end position="99"/>
    </location>
</feature>
<protein>
    <recommendedName>
        <fullName evidence="10">Holocytochrome c-type synthase</fullName>
        <ecNumber evidence="10">4.4.1.17</ecNumber>
    </recommendedName>
</protein>
<evidence type="ECO:0000256" key="9">
    <source>
        <dbReference type="ARBA" id="ARBA00023239"/>
    </source>
</evidence>
<evidence type="ECO:0000256" key="8">
    <source>
        <dbReference type="ARBA" id="ARBA00023136"/>
    </source>
</evidence>
<comment type="catalytic activity">
    <reaction evidence="10">
        <text>holo-[cytochrome c] = apo-[cytochrome c] + heme b</text>
        <dbReference type="Rhea" id="RHEA:22648"/>
        <dbReference type="Rhea" id="RHEA-COMP:10725"/>
        <dbReference type="Rhea" id="RHEA-COMP:10726"/>
        <dbReference type="ChEBI" id="CHEBI:29950"/>
        <dbReference type="ChEBI" id="CHEBI:60344"/>
        <dbReference type="ChEBI" id="CHEBI:83739"/>
        <dbReference type="EC" id="4.4.1.17"/>
    </reaction>
</comment>
<accession>A0AAV5RMK6</accession>
<dbReference type="PANTHER" id="PTHR12743">
    <property type="entry name" value="CYTOCHROME C1 HEME LYASE"/>
    <property type="match status" value="1"/>
</dbReference>
<dbReference type="EC" id="4.4.1.17" evidence="10"/>
<comment type="subcellular location">
    <subcellularLocation>
        <location evidence="1 10">Mitochondrion inner membrane</location>
    </subcellularLocation>
</comment>
<dbReference type="GO" id="GO:0046872">
    <property type="term" value="F:metal ion binding"/>
    <property type="evidence" value="ECO:0007669"/>
    <property type="project" value="UniProtKB-KW"/>
</dbReference>
<dbReference type="Pfam" id="PF01265">
    <property type="entry name" value="Cyto_heme_lyase"/>
    <property type="match status" value="1"/>
</dbReference>
<comment type="function">
    <text evidence="10">Lyase that catalyzes the covalent linking of the heme group to the cytochrome C apoprotein to produce the mature functional cytochrome.</text>
</comment>
<evidence type="ECO:0000256" key="4">
    <source>
        <dbReference type="ARBA" id="ARBA00022723"/>
    </source>
</evidence>
<evidence type="ECO:0000256" key="11">
    <source>
        <dbReference type="SAM" id="MobiDB-lite"/>
    </source>
</evidence>
<evidence type="ECO:0000313" key="12">
    <source>
        <dbReference type="EMBL" id="GMM52765.1"/>
    </source>
</evidence>
<evidence type="ECO:0000313" key="13">
    <source>
        <dbReference type="Proteomes" id="UP001362899"/>
    </source>
</evidence>
<feature type="compositionally biased region" description="Polar residues" evidence="11">
    <location>
        <begin position="122"/>
        <end position="137"/>
    </location>
</feature>
<keyword evidence="13" id="KW-1185">Reference proteome</keyword>
<keyword evidence="9 10" id="KW-0456">Lyase</keyword>
<evidence type="ECO:0000256" key="3">
    <source>
        <dbReference type="ARBA" id="ARBA00022617"/>
    </source>
</evidence>
<dbReference type="PROSITE" id="PS00822">
    <property type="entry name" value="CYTO_HEME_LYASE_2"/>
    <property type="match status" value="1"/>
</dbReference>
<dbReference type="AlphaFoldDB" id="A0AAV5RMK6"/>
<evidence type="ECO:0000256" key="5">
    <source>
        <dbReference type="ARBA" id="ARBA00022792"/>
    </source>
</evidence>
<dbReference type="EMBL" id="BTGC01000008">
    <property type="protein sequence ID" value="GMM52765.1"/>
    <property type="molecule type" value="Genomic_DNA"/>
</dbReference>
<proteinExistence type="inferred from homology"/>
<dbReference type="Proteomes" id="UP001362899">
    <property type="component" value="Unassembled WGS sequence"/>
</dbReference>
<evidence type="ECO:0000256" key="2">
    <source>
        <dbReference type="ARBA" id="ARBA00007255"/>
    </source>
</evidence>
<evidence type="ECO:0000256" key="1">
    <source>
        <dbReference type="ARBA" id="ARBA00004273"/>
    </source>
</evidence>
<feature type="region of interest" description="Disordered" evidence="11">
    <location>
        <begin position="39"/>
        <end position="99"/>
    </location>
</feature>
<evidence type="ECO:0000256" key="6">
    <source>
        <dbReference type="ARBA" id="ARBA00023004"/>
    </source>
</evidence>
<dbReference type="PANTHER" id="PTHR12743:SF3">
    <property type="entry name" value="HOLOCYTOCHROME-C SYNTHASE"/>
    <property type="match status" value="1"/>
</dbReference>
<comment type="caution">
    <text evidence="12">The sequence shown here is derived from an EMBL/GenBank/DDBJ whole genome shotgun (WGS) entry which is preliminary data.</text>
</comment>
<sequence length="316" mass="35885">MGWFWSDDRAQAPKSVENKFSPYFWVPQKDSWDAECPIQHTRRTDNSESKCPISKNNVTAKNTPDIKKEDSISMCPVKHTPPADVNPSQTPETSQPSQCPVNHEAFNKFNNMPHLDSAKLPGQTTDLPTERTISSIPKGSDSKDGFWEYPSPQQMLTAMVRKDRNQGLESDIDETAVESMVNVHNFLNEGVWEEVLQWEKKYSDSSHMLPRLLRFQGRPNDLSPRARMIQALGSIMPSKFGVPPPFDRHDWTVLRAVPAKEGVQWKQVRYVIDFYEVPGVDDDSVFTVDVRPAADSLGSILDRIQVASGEYLHKNE</sequence>
<keyword evidence="6 10" id="KW-0408">Iron</keyword>
<evidence type="ECO:0000256" key="7">
    <source>
        <dbReference type="ARBA" id="ARBA00023128"/>
    </source>
</evidence>